<dbReference type="PROSITE" id="PS50123">
    <property type="entry name" value="CHER"/>
    <property type="match status" value="1"/>
</dbReference>
<evidence type="ECO:0000313" key="6">
    <source>
        <dbReference type="Proteomes" id="UP000186513"/>
    </source>
</evidence>
<dbReference type="EMBL" id="FPKR01000018">
    <property type="protein sequence ID" value="SFZ79485.1"/>
    <property type="molecule type" value="Genomic_DNA"/>
</dbReference>
<dbReference type="PANTHER" id="PTHR24422">
    <property type="entry name" value="CHEMOTAXIS PROTEIN METHYLTRANSFERASE"/>
    <property type="match status" value="1"/>
</dbReference>
<proteinExistence type="predicted"/>
<evidence type="ECO:0000256" key="2">
    <source>
        <dbReference type="ARBA" id="ARBA00022679"/>
    </source>
</evidence>
<protein>
    <submittedName>
        <fullName evidence="5">Chemotaxis protein methyltransferase CheR</fullName>
    </submittedName>
</protein>
<keyword evidence="6" id="KW-1185">Reference proteome</keyword>
<gene>
    <name evidence="5" type="ORF">SAMN02745887_03667</name>
</gene>
<feature type="domain" description="CheR-type methyltransferase" evidence="4">
    <location>
        <begin position="51"/>
        <end position="254"/>
    </location>
</feature>
<dbReference type="PRINTS" id="PR00996">
    <property type="entry name" value="CHERMTFRASE"/>
</dbReference>
<dbReference type="RefSeq" id="WP_072430145.1">
    <property type="nucleotide sequence ID" value="NZ_FPKR01000018.1"/>
</dbReference>
<keyword evidence="3" id="KW-0949">S-adenosyl-L-methionine</keyword>
<evidence type="ECO:0000256" key="3">
    <source>
        <dbReference type="ARBA" id="ARBA00022691"/>
    </source>
</evidence>
<reference evidence="5 6" key="1">
    <citation type="submission" date="2016-11" db="EMBL/GenBank/DDBJ databases">
        <authorList>
            <person name="Jaros S."/>
            <person name="Januszkiewicz K."/>
            <person name="Wedrychowicz H."/>
        </authorList>
    </citation>
    <scope>NUCLEOTIDE SEQUENCE [LARGE SCALE GENOMIC DNA]</scope>
    <source>
        <strain evidence="5 6">DSM 18899</strain>
    </source>
</reference>
<dbReference type="Pfam" id="PF01739">
    <property type="entry name" value="CheR"/>
    <property type="match status" value="1"/>
</dbReference>
<dbReference type="GO" id="GO:0008757">
    <property type="term" value="F:S-adenosylmethionine-dependent methyltransferase activity"/>
    <property type="evidence" value="ECO:0007669"/>
    <property type="project" value="InterPro"/>
</dbReference>
<dbReference type="InterPro" id="IPR011990">
    <property type="entry name" value="TPR-like_helical_dom_sf"/>
</dbReference>
<dbReference type="SUPFAM" id="SSF48452">
    <property type="entry name" value="TPR-like"/>
    <property type="match status" value="1"/>
</dbReference>
<dbReference type="AlphaFoldDB" id="A0A1K2HS10"/>
<dbReference type="SMART" id="SM00138">
    <property type="entry name" value="MeTrc"/>
    <property type="match status" value="1"/>
</dbReference>
<organism evidence="5 6">
    <name type="scientific">Chitinimonas taiwanensis DSM 18899</name>
    <dbReference type="NCBI Taxonomy" id="1121279"/>
    <lineage>
        <taxon>Bacteria</taxon>
        <taxon>Pseudomonadati</taxon>
        <taxon>Pseudomonadota</taxon>
        <taxon>Betaproteobacteria</taxon>
        <taxon>Neisseriales</taxon>
        <taxon>Chitinibacteraceae</taxon>
        <taxon>Chitinimonas</taxon>
    </lineage>
</organism>
<dbReference type="InterPro" id="IPR029063">
    <property type="entry name" value="SAM-dependent_MTases_sf"/>
</dbReference>
<dbReference type="STRING" id="1121279.SAMN02745887_03667"/>
<name>A0A1K2HS10_9NEIS</name>
<evidence type="ECO:0000259" key="4">
    <source>
        <dbReference type="PROSITE" id="PS50123"/>
    </source>
</evidence>
<dbReference type="InterPro" id="IPR022642">
    <property type="entry name" value="CheR_C"/>
</dbReference>
<accession>A0A1K2HS10</accession>
<dbReference type="OrthoDB" id="9816309at2"/>
<evidence type="ECO:0000256" key="1">
    <source>
        <dbReference type="ARBA" id="ARBA00022603"/>
    </source>
</evidence>
<keyword evidence="2 5" id="KW-0808">Transferase</keyword>
<dbReference type="PANTHER" id="PTHR24422:SF19">
    <property type="entry name" value="CHEMOTAXIS PROTEIN METHYLTRANSFERASE"/>
    <property type="match status" value="1"/>
</dbReference>
<dbReference type="GO" id="GO:0032259">
    <property type="term" value="P:methylation"/>
    <property type="evidence" value="ECO:0007669"/>
    <property type="project" value="UniProtKB-KW"/>
</dbReference>
<dbReference type="Proteomes" id="UP000186513">
    <property type="component" value="Unassembled WGS sequence"/>
</dbReference>
<sequence>MHSTEQRPLSPVRLQALAEQIGQALGLDFQAGQLARLQAALWQADQGGYALPAEPAALSSAQLAELCPYLVVGETYFQRDPSTWQEIGQQLLLPLLEQRAQQGERRLRLWSAACCSGEEAYTLLFLLDELLGAALDDWQIELLGSDLNPAFIAQARAGRYGPYAFRQSSPGWRERYFVAEGPYWRVAPRWRSRIRFAVHNLADAAPSPAPAGFDLILCRNVLMYLTPEAIRNSLARLQAQLQPEGSLLLSAAEAGLAVNAGYSGQMLGLAYRIAAPGAPAQTAPLLPTAAPVRPIPRRQAAAPPVLRSAPQAVALPAGQPARPDPLQGAQQLADQGRWCEAEACCRLALQRNPCDGMAYWLLALVHDGSNQLEAALHDLHKLSYLEPDWPLTPYLEAQIQLRRSQPAQARRAQARCLQLLDRLEDSSLITHGDGLNAHQLRRLCQALETDTR</sequence>
<dbReference type="Gene3D" id="1.25.40.10">
    <property type="entry name" value="Tetratricopeptide repeat domain"/>
    <property type="match status" value="1"/>
</dbReference>
<evidence type="ECO:0000313" key="5">
    <source>
        <dbReference type="EMBL" id="SFZ79485.1"/>
    </source>
</evidence>
<dbReference type="InterPro" id="IPR000780">
    <property type="entry name" value="CheR_MeTrfase"/>
</dbReference>
<dbReference type="InterPro" id="IPR050903">
    <property type="entry name" value="Bact_Chemotaxis_MeTrfase"/>
</dbReference>
<keyword evidence="1 5" id="KW-0489">Methyltransferase</keyword>
<dbReference type="SUPFAM" id="SSF53335">
    <property type="entry name" value="S-adenosyl-L-methionine-dependent methyltransferases"/>
    <property type="match status" value="1"/>
</dbReference>
<dbReference type="Gene3D" id="3.40.50.150">
    <property type="entry name" value="Vaccinia Virus protein VP39"/>
    <property type="match status" value="1"/>
</dbReference>